<dbReference type="GO" id="GO:0032259">
    <property type="term" value="P:methylation"/>
    <property type="evidence" value="ECO:0007669"/>
    <property type="project" value="UniProtKB-KW"/>
</dbReference>
<accession>A0A412YB44</accession>
<sequence length="257" mass="29817">MQERQKNRKLYFNELSITSKRYYIPYISKYKKIEKGMNVLEIGCGDGGNLLPFAELGCNTTGVDLSTGRIKGAILFFEERQIKGDFIASDIFKLKGLEHKFDLIICHDVIEHIKDKATFLSNLPKYMNPEGIIFMSFPAWQMPFGGHQQICKSKIISHFPFIHLLPTFMYKSILKIAGENTGCIKELISIKDTRTSIELFERLVHRESIRVMDKQLFFINPHYEIKFGLKPRKLPAIIGFIPYVRNLFTTSCFYILK</sequence>
<reference evidence="1 2" key="1">
    <citation type="submission" date="2018-08" db="EMBL/GenBank/DDBJ databases">
        <title>A genome reference for cultivated species of the human gut microbiota.</title>
        <authorList>
            <person name="Zou Y."/>
            <person name="Xue W."/>
            <person name="Luo G."/>
        </authorList>
    </citation>
    <scope>NUCLEOTIDE SEQUENCE [LARGE SCALE GENOMIC DNA]</scope>
    <source>
        <strain evidence="1 2">AF14-32</strain>
    </source>
</reference>
<organism evidence="1 2">
    <name type="scientific">Bacteroides intestinalis</name>
    <dbReference type="NCBI Taxonomy" id="329854"/>
    <lineage>
        <taxon>Bacteria</taxon>
        <taxon>Pseudomonadati</taxon>
        <taxon>Bacteroidota</taxon>
        <taxon>Bacteroidia</taxon>
        <taxon>Bacteroidales</taxon>
        <taxon>Bacteroidaceae</taxon>
        <taxon>Bacteroides</taxon>
    </lineage>
</organism>
<dbReference type="Proteomes" id="UP000283850">
    <property type="component" value="Unassembled WGS sequence"/>
</dbReference>
<dbReference type="Pfam" id="PF13489">
    <property type="entry name" value="Methyltransf_23"/>
    <property type="match status" value="1"/>
</dbReference>
<keyword evidence="1" id="KW-0489">Methyltransferase</keyword>
<evidence type="ECO:0000313" key="1">
    <source>
        <dbReference type="EMBL" id="RGV54601.1"/>
    </source>
</evidence>
<dbReference type="SUPFAM" id="SSF53335">
    <property type="entry name" value="S-adenosyl-L-methionine-dependent methyltransferases"/>
    <property type="match status" value="1"/>
</dbReference>
<dbReference type="GO" id="GO:0008168">
    <property type="term" value="F:methyltransferase activity"/>
    <property type="evidence" value="ECO:0007669"/>
    <property type="project" value="UniProtKB-KW"/>
</dbReference>
<name>A0A412YB44_9BACE</name>
<protein>
    <submittedName>
        <fullName evidence="1">Methyltransferase domain-containing protein</fullName>
    </submittedName>
</protein>
<dbReference type="Gene3D" id="3.40.50.150">
    <property type="entry name" value="Vaccinia Virus protein VP39"/>
    <property type="match status" value="1"/>
</dbReference>
<evidence type="ECO:0000313" key="2">
    <source>
        <dbReference type="Proteomes" id="UP000283850"/>
    </source>
</evidence>
<dbReference type="EMBL" id="QRZF01000005">
    <property type="protein sequence ID" value="RGV54601.1"/>
    <property type="molecule type" value="Genomic_DNA"/>
</dbReference>
<keyword evidence="1" id="KW-0808">Transferase</keyword>
<dbReference type="CDD" id="cd02440">
    <property type="entry name" value="AdoMet_MTases"/>
    <property type="match status" value="1"/>
</dbReference>
<proteinExistence type="predicted"/>
<dbReference type="RefSeq" id="WP_022393445.1">
    <property type="nucleotide sequence ID" value="NZ_JAQEXF010000004.1"/>
</dbReference>
<dbReference type="InterPro" id="IPR029063">
    <property type="entry name" value="SAM-dependent_MTases_sf"/>
</dbReference>
<dbReference type="AlphaFoldDB" id="A0A412YB44"/>
<dbReference type="PANTHER" id="PTHR43861">
    <property type="entry name" value="TRANS-ACONITATE 2-METHYLTRANSFERASE-RELATED"/>
    <property type="match status" value="1"/>
</dbReference>
<comment type="caution">
    <text evidence="1">The sequence shown here is derived from an EMBL/GenBank/DDBJ whole genome shotgun (WGS) entry which is preliminary data.</text>
</comment>
<gene>
    <name evidence="1" type="ORF">DWW10_08815</name>
</gene>